<comment type="similarity">
    <text evidence="1 2">Belongs to the peptidase M20A family.</text>
</comment>
<dbReference type="Pfam" id="PF01546">
    <property type="entry name" value="Peptidase_M20"/>
    <property type="match status" value="1"/>
</dbReference>
<dbReference type="GO" id="GO:0016805">
    <property type="term" value="F:dipeptidase activity"/>
    <property type="evidence" value="ECO:0007669"/>
    <property type="project" value="InterPro"/>
</dbReference>
<dbReference type="Proteomes" id="UP001303115">
    <property type="component" value="Unassembled WGS sequence"/>
</dbReference>
<comment type="caution">
    <text evidence="3">The sequence shown here is derived from an EMBL/GenBank/DDBJ whole genome shotgun (WGS) entry which is preliminary data.</text>
</comment>
<dbReference type="InterPro" id="IPR036264">
    <property type="entry name" value="Bact_exopeptidase_dim_dom"/>
</dbReference>
<dbReference type="SUPFAM" id="SSF53187">
    <property type="entry name" value="Zn-dependent exopeptidases"/>
    <property type="match status" value="1"/>
</dbReference>
<proteinExistence type="inferred from homology"/>
<dbReference type="InterPro" id="IPR002933">
    <property type="entry name" value="Peptidase_M20"/>
</dbReference>
<name>A0AAN6PBX4_9PEZI</name>
<evidence type="ECO:0000256" key="1">
    <source>
        <dbReference type="ARBA" id="ARBA00006247"/>
    </source>
</evidence>
<dbReference type="AlphaFoldDB" id="A0AAN6PBX4"/>
<evidence type="ECO:0000313" key="4">
    <source>
        <dbReference type="Proteomes" id="UP001303115"/>
    </source>
</evidence>
<dbReference type="InterPro" id="IPR052030">
    <property type="entry name" value="Peptidase_M20/M20A_hydrolases"/>
</dbReference>
<reference evidence="4" key="1">
    <citation type="journal article" date="2023" name="Mol. Phylogenet. Evol.">
        <title>Genome-scale phylogeny and comparative genomics of the fungal order Sordariales.</title>
        <authorList>
            <person name="Hensen N."/>
            <person name="Bonometti L."/>
            <person name="Westerberg I."/>
            <person name="Brannstrom I.O."/>
            <person name="Guillou S."/>
            <person name="Cros-Aarteil S."/>
            <person name="Calhoun S."/>
            <person name="Haridas S."/>
            <person name="Kuo A."/>
            <person name="Mondo S."/>
            <person name="Pangilinan J."/>
            <person name="Riley R."/>
            <person name="LaButti K."/>
            <person name="Andreopoulos B."/>
            <person name="Lipzen A."/>
            <person name="Chen C."/>
            <person name="Yan M."/>
            <person name="Daum C."/>
            <person name="Ng V."/>
            <person name="Clum A."/>
            <person name="Steindorff A."/>
            <person name="Ohm R.A."/>
            <person name="Martin F."/>
            <person name="Silar P."/>
            <person name="Natvig D.O."/>
            <person name="Lalanne C."/>
            <person name="Gautier V."/>
            <person name="Ament-Velasquez S.L."/>
            <person name="Kruys A."/>
            <person name="Hutchinson M.I."/>
            <person name="Powell A.J."/>
            <person name="Barry K."/>
            <person name="Miller A.N."/>
            <person name="Grigoriev I.V."/>
            <person name="Debuchy R."/>
            <person name="Gladieux P."/>
            <person name="Hiltunen Thoren M."/>
            <person name="Johannesson H."/>
        </authorList>
    </citation>
    <scope>NUCLEOTIDE SEQUENCE [LARGE SCALE GENOMIC DNA]</scope>
    <source>
        <strain evidence="4">CBS 284.82</strain>
    </source>
</reference>
<dbReference type="PANTHER" id="PTHR30575:SF4">
    <property type="entry name" value="PEPTIDASE M20 DOMAIN-CONTAINING PROTEIN 2"/>
    <property type="match status" value="1"/>
</dbReference>
<dbReference type="InterPro" id="IPR017144">
    <property type="entry name" value="Xaa-Arg_dipeptidase"/>
</dbReference>
<protein>
    <recommendedName>
        <fullName evidence="2">Peptidase M20 domain-containing protein 2</fullName>
    </recommendedName>
</protein>
<dbReference type="FunFam" id="3.30.70.360:FF:000004">
    <property type="entry name" value="Peptidase M20 domain-containing protein 2"/>
    <property type="match status" value="1"/>
</dbReference>
<organism evidence="3 4">
    <name type="scientific">Parachaetomium inaequale</name>
    <dbReference type="NCBI Taxonomy" id="2588326"/>
    <lineage>
        <taxon>Eukaryota</taxon>
        <taxon>Fungi</taxon>
        <taxon>Dikarya</taxon>
        <taxon>Ascomycota</taxon>
        <taxon>Pezizomycotina</taxon>
        <taxon>Sordariomycetes</taxon>
        <taxon>Sordariomycetidae</taxon>
        <taxon>Sordariales</taxon>
        <taxon>Chaetomiaceae</taxon>
        <taxon>Parachaetomium</taxon>
    </lineage>
</organism>
<evidence type="ECO:0000256" key="2">
    <source>
        <dbReference type="PIRNR" id="PIRNR037226"/>
    </source>
</evidence>
<evidence type="ECO:0000313" key="3">
    <source>
        <dbReference type="EMBL" id="KAK4033546.1"/>
    </source>
</evidence>
<dbReference type="EMBL" id="MU854523">
    <property type="protein sequence ID" value="KAK4033546.1"/>
    <property type="molecule type" value="Genomic_DNA"/>
</dbReference>
<keyword evidence="4" id="KW-1185">Reference proteome</keyword>
<sequence>MEEDGYILISREDDASCSGNHNSNQAKDCPPYLSDIDNFIESLDDSLWTLNKFIHANPELAFHEYKAHEALTNFLRSRQEGWQVTPSAYGMETAWVAVYESGERGPVVSFNVEMDALPNLGHACGHNLIATASMAAGLATVETMRRHKLPGKVLLFGTPGEEGYGGGKIRLLNRGAYEGVDISLISHPGILHNSPLVRTTTFARLEAEYFGRSAHGAKNPWMGINALDALVIAYNAVSALRQQTMPGDVIGLAITNGGEEATNIIHAYAACVCMIHATTTSRLKDLQDKVSACFRAGAEATGATIKTKVTPGYQDHVPNRVLAASYTTYWNQLPDLPDPPIPPTCGDQQFTWVKSSTDQGNISYAMPSVNASFAIPPGPQGGQPHSPDFEMASGTKWAFLRALRVGKALAGIAVDVLTRPGLLDEVKKQWRRDMETINEQPQ</sequence>
<dbReference type="Gene3D" id="3.30.70.360">
    <property type="match status" value="1"/>
</dbReference>
<dbReference type="SUPFAM" id="SSF55031">
    <property type="entry name" value="Bacterial exopeptidase dimerisation domain"/>
    <property type="match status" value="1"/>
</dbReference>
<gene>
    <name evidence="3" type="ORF">C8A01DRAFT_39989</name>
</gene>
<dbReference type="CDD" id="cd03887">
    <property type="entry name" value="M20_Acy1L2"/>
    <property type="match status" value="1"/>
</dbReference>
<dbReference type="PIRSF" id="PIRSF037226">
    <property type="entry name" value="Amidohydrolase_ACY1L2_prd"/>
    <property type="match status" value="1"/>
</dbReference>
<dbReference type="Gene3D" id="3.40.630.10">
    <property type="entry name" value="Zn peptidases"/>
    <property type="match status" value="1"/>
</dbReference>
<accession>A0AAN6PBX4</accession>
<dbReference type="PANTHER" id="PTHR30575">
    <property type="entry name" value="PEPTIDASE M20"/>
    <property type="match status" value="1"/>
</dbReference>